<evidence type="ECO:0000313" key="2">
    <source>
        <dbReference type="Proteomes" id="UP000029223"/>
    </source>
</evidence>
<accession>A0ABQ0JQ18</accession>
<dbReference type="Proteomes" id="UP000029223">
    <property type="component" value="Unassembled WGS sequence"/>
</dbReference>
<comment type="caution">
    <text evidence="1">The sequence shown here is derived from an EMBL/GenBank/DDBJ whole genome shotgun (WGS) entry which is preliminary data.</text>
</comment>
<gene>
    <name evidence="1" type="ORF">JCM19239_2786</name>
</gene>
<evidence type="ECO:0000313" key="1">
    <source>
        <dbReference type="EMBL" id="GAL30833.1"/>
    </source>
</evidence>
<protein>
    <recommendedName>
        <fullName evidence="3">AlpA family transcriptional regulator</fullName>
    </recommendedName>
</protein>
<organism evidence="1 2">
    <name type="scientific">Vibrio variabilis</name>
    <dbReference type="NCBI Taxonomy" id="990271"/>
    <lineage>
        <taxon>Bacteria</taxon>
        <taxon>Pseudomonadati</taxon>
        <taxon>Pseudomonadota</taxon>
        <taxon>Gammaproteobacteria</taxon>
        <taxon>Vibrionales</taxon>
        <taxon>Vibrionaceae</taxon>
        <taxon>Vibrio</taxon>
    </lineage>
</organism>
<proteinExistence type="predicted"/>
<dbReference type="Pfam" id="PF05930">
    <property type="entry name" value="Phage_AlpA"/>
    <property type="match status" value="1"/>
</dbReference>
<name>A0ABQ0JQ18_9VIBR</name>
<dbReference type="EMBL" id="BBMS01000114">
    <property type="protein sequence ID" value="GAL30833.1"/>
    <property type="molecule type" value="Genomic_DNA"/>
</dbReference>
<keyword evidence="2" id="KW-1185">Reference proteome</keyword>
<dbReference type="InterPro" id="IPR010260">
    <property type="entry name" value="AlpA"/>
</dbReference>
<reference evidence="2" key="1">
    <citation type="submission" date="2014-09" db="EMBL/GenBank/DDBJ databases">
        <title>Vibrio variabilis JCM 19239. (C206) whole genome shotgun sequence.</title>
        <authorList>
            <person name="Sawabe T."/>
            <person name="Meirelles P."/>
            <person name="Nakanishi M."/>
            <person name="Sayaka M."/>
            <person name="Hattori M."/>
            <person name="Ohkuma M."/>
        </authorList>
    </citation>
    <scope>NUCLEOTIDE SEQUENCE [LARGE SCALE GENOMIC DNA]</scope>
    <source>
        <strain evidence="2">JCM 19239</strain>
    </source>
</reference>
<reference evidence="2" key="2">
    <citation type="submission" date="2014-09" db="EMBL/GenBank/DDBJ databases">
        <authorList>
            <consortium name="NBRP consortium"/>
            <person name="Sawabe T."/>
            <person name="Meirelles P."/>
            <person name="Nakanishi M."/>
            <person name="Sayaka M."/>
            <person name="Hattori M."/>
            <person name="Ohkuma M."/>
        </authorList>
    </citation>
    <scope>NUCLEOTIDE SEQUENCE [LARGE SCALE GENOMIC DNA]</scope>
    <source>
        <strain evidence="2">JCM 19239</strain>
    </source>
</reference>
<evidence type="ECO:0008006" key="3">
    <source>
        <dbReference type="Google" id="ProtNLM"/>
    </source>
</evidence>
<sequence>MFTRLQVCEKLSVCEATVSNLPEFPAMIDSQYLGNRAYYRKDDVYKWLINVIDKRNDSKAYEGDIQNEQLIRLKELTKLLRVSKSHVYKQVQLGTLPQPVKLGHRASAWLLSEVNQVLSHNGPNDACLD</sequence>
<dbReference type="Gene3D" id="1.10.238.160">
    <property type="match status" value="1"/>
</dbReference>